<evidence type="ECO:0008006" key="3">
    <source>
        <dbReference type="Google" id="ProtNLM"/>
    </source>
</evidence>
<organism evidence="1 2">
    <name type="scientific">Limosilactobacillus caviae</name>
    <dbReference type="NCBI Taxonomy" id="1769424"/>
    <lineage>
        <taxon>Bacteria</taxon>
        <taxon>Bacillati</taxon>
        <taxon>Bacillota</taxon>
        <taxon>Bacilli</taxon>
        <taxon>Lactobacillales</taxon>
        <taxon>Lactobacillaceae</taxon>
        <taxon>Limosilactobacillus</taxon>
    </lineage>
</organism>
<comment type="caution">
    <text evidence="1">The sequence shown here is derived from an EMBL/GenBank/DDBJ whole genome shotgun (WGS) entry which is preliminary data.</text>
</comment>
<keyword evidence="2" id="KW-1185">Reference proteome</keyword>
<evidence type="ECO:0000313" key="1">
    <source>
        <dbReference type="EMBL" id="GGI63940.1"/>
    </source>
</evidence>
<dbReference type="Gene3D" id="2.40.128.20">
    <property type="match status" value="1"/>
</dbReference>
<protein>
    <recommendedName>
        <fullName evidence="3">DUF1934 domain-containing protein</fullName>
    </recommendedName>
</protein>
<dbReference type="InterPro" id="IPR012674">
    <property type="entry name" value="Calycin"/>
</dbReference>
<reference evidence="2" key="1">
    <citation type="journal article" date="2019" name="Int. J. Syst. Evol. Microbiol.">
        <title>The Global Catalogue of Microorganisms (GCM) 10K type strain sequencing project: providing services to taxonomists for standard genome sequencing and annotation.</title>
        <authorList>
            <consortium name="The Broad Institute Genomics Platform"/>
            <consortium name="The Broad Institute Genome Sequencing Center for Infectious Disease"/>
            <person name="Wu L."/>
            <person name="Ma J."/>
        </authorList>
    </citation>
    <scope>NUCLEOTIDE SEQUENCE [LARGE SCALE GENOMIC DNA]</scope>
    <source>
        <strain evidence="2">CCM 8609</strain>
    </source>
</reference>
<sequence length="137" mass="15844">MIPVHVKLSTTINQGGQQESFTFNEEGTFVEMNGKYYLRYIEHQDGQETPVQVKFEDELIRLRRRGNVETNLFLDPHQETIMRYRTEYGMINIDVLTESLEKDVDIDAPAGHASVKYQLKQAGQLIGSYQLELQFTA</sequence>
<evidence type="ECO:0000313" key="2">
    <source>
        <dbReference type="Proteomes" id="UP000603295"/>
    </source>
</evidence>
<dbReference type="EMBL" id="BMDS01000006">
    <property type="protein sequence ID" value="GGI63940.1"/>
    <property type="molecule type" value="Genomic_DNA"/>
</dbReference>
<name>A0ABQ2C7C4_9LACO</name>
<dbReference type="InterPro" id="IPR015231">
    <property type="entry name" value="DUF1934"/>
</dbReference>
<dbReference type="Proteomes" id="UP000603295">
    <property type="component" value="Unassembled WGS sequence"/>
</dbReference>
<proteinExistence type="predicted"/>
<dbReference type="RefSeq" id="WP_229723659.1">
    <property type="nucleotide sequence ID" value="NZ_BMDS01000006.1"/>
</dbReference>
<dbReference type="SUPFAM" id="SSF50814">
    <property type="entry name" value="Lipocalins"/>
    <property type="match status" value="1"/>
</dbReference>
<dbReference type="Pfam" id="PF09148">
    <property type="entry name" value="DUF1934"/>
    <property type="match status" value="1"/>
</dbReference>
<accession>A0ABQ2C7C4</accession>
<gene>
    <name evidence="1" type="ORF">GCM10011459_17740</name>
</gene>